<gene>
    <name evidence="2" type="ORF">C1H84_12655</name>
</gene>
<reference evidence="2 3" key="1">
    <citation type="submission" date="2018-01" db="EMBL/GenBank/DDBJ databases">
        <title>Glutamicibacter soli strain NHPC-3 Whole genome sequence and assembly.</title>
        <authorList>
            <person name="Choudhury P."/>
            <person name="Gupta D."/>
            <person name="Sengupta K."/>
            <person name="Jawed A."/>
            <person name="Sultana N."/>
            <person name="Saha P."/>
        </authorList>
    </citation>
    <scope>NUCLEOTIDE SEQUENCE [LARGE SCALE GENOMIC DNA]</scope>
    <source>
        <strain evidence="2 3">NHPC-3</strain>
    </source>
</reference>
<comment type="caution">
    <text evidence="2">The sequence shown here is derived from an EMBL/GenBank/DDBJ whole genome shotgun (WGS) entry which is preliminary data.</text>
</comment>
<dbReference type="Proteomes" id="UP000252167">
    <property type="component" value="Unassembled WGS sequence"/>
</dbReference>
<dbReference type="EMBL" id="POAF01000006">
    <property type="protein sequence ID" value="RBL99984.1"/>
    <property type="molecule type" value="Genomic_DNA"/>
</dbReference>
<organism evidence="2 3">
    <name type="scientific">Glutamicibacter soli</name>
    <dbReference type="NCBI Taxonomy" id="453836"/>
    <lineage>
        <taxon>Bacteria</taxon>
        <taxon>Bacillati</taxon>
        <taxon>Actinomycetota</taxon>
        <taxon>Actinomycetes</taxon>
        <taxon>Micrococcales</taxon>
        <taxon>Micrococcaceae</taxon>
        <taxon>Glutamicibacter</taxon>
    </lineage>
</organism>
<name>A0A365YBB2_9MICC</name>
<accession>A0A365YBB2</accession>
<evidence type="ECO:0000313" key="2">
    <source>
        <dbReference type="EMBL" id="RBL99984.1"/>
    </source>
</evidence>
<evidence type="ECO:0000256" key="1">
    <source>
        <dbReference type="SAM" id="MobiDB-lite"/>
    </source>
</evidence>
<proteinExistence type="predicted"/>
<sequence>MIADAHGTGSQRLLQFPGDLPQPIRTDTRLKFTGERPECLGGCREALVFHVRRQFTQLLRNLPERFAF</sequence>
<evidence type="ECO:0000313" key="3">
    <source>
        <dbReference type="Proteomes" id="UP000252167"/>
    </source>
</evidence>
<protein>
    <submittedName>
        <fullName evidence="2">Uncharacterized protein</fullName>
    </submittedName>
</protein>
<feature type="region of interest" description="Disordered" evidence="1">
    <location>
        <begin position="1"/>
        <end position="21"/>
    </location>
</feature>
<dbReference type="AlphaFoldDB" id="A0A365YBB2"/>
<keyword evidence="3" id="KW-1185">Reference proteome</keyword>